<dbReference type="EMBL" id="CP069027">
    <property type="protein sequence ID" value="QRC95029.1"/>
    <property type="molecule type" value="Genomic_DNA"/>
</dbReference>
<proteinExistence type="predicted"/>
<sequence>MVITVRRNKQSLVPVTPKMPRPPPNRPPRTPRRHHKLKDNQKDRPERKKSWTCRESNPGPLPC</sequence>
<name>A0A7U2F1X5_PHANO</name>
<evidence type="ECO:0000256" key="1">
    <source>
        <dbReference type="SAM" id="MobiDB-lite"/>
    </source>
</evidence>
<organism evidence="2 3">
    <name type="scientific">Phaeosphaeria nodorum (strain SN15 / ATCC MYA-4574 / FGSC 10173)</name>
    <name type="common">Glume blotch fungus</name>
    <name type="synonym">Parastagonospora nodorum</name>
    <dbReference type="NCBI Taxonomy" id="321614"/>
    <lineage>
        <taxon>Eukaryota</taxon>
        <taxon>Fungi</taxon>
        <taxon>Dikarya</taxon>
        <taxon>Ascomycota</taxon>
        <taxon>Pezizomycotina</taxon>
        <taxon>Dothideomycetes</taxon>
        <taxon>Pleosporomycetidae</taxon>
        <taxon>Pleosporales</taxon>
        <taxon>Pleosporineae</taxon>
        <taxon>Phaeosphaeriaceae</taxon>
        <taxon>Parastagonospora</taxon>
    </lineage>
</organism>
<evidence type="ECO:0000313" key="3">
    <source>
        <dbReference type="Proteomes" id="UP000663193"/>
    </source>
</evidence>
<accession>A0A7U2F1X5</accession>
<dbReference type="AlphaFoldDB" id="A0A7U2F1X5"/>
<reference evidence="3" key="1">
    <citation type="journal article" date="2021" name="BMC Genomics">
        <title>Chromosome-level genome assembly and manually-curated proteome of model necrotroph Parastagonospora nodorum Sn15 reveals a genome-wide trove of candidate effector homologs, and redundancy of virulence-related functions within an accessory chromosome.</title>
        <authorList>
            <person name="Bertazzoni S."/>
            <person name="Jones D.A.B."/>
            <person name="Phan H.T."/>
            <person name="Tan K.-C."/>
            <person name="Hane J.K."/>
        </authorList>
    </citation>
    <scope>NUCLEOTIDE SEQUENCE [LARGE SCALE GENOMIC DNA]</scope>
    <source>
        <strain evidence="3">SN15 / ATCC MYA-4574 / FGSC 10173)</strain>
    </source>
</reference>
<feature type="region of interest" description="Disordered" evidence="1">
    <location>
        <begin position="1"/>
        <end position="63"/>
    </location>
</feature>
<protein>
    <submittedName>
        <fullName evidence="2">Uncharacterized protein</fullName>
    </submittedName>
</protein>
<feature type="compositionally biased region" description="Basic and acidic residues" evidence="1">
    <location>
        <begin position="38"/>
        <end position="49"/>
    </location>
</feature>
<feature type="compositionally biased region" description="Pro residues" evidence="1">
    <location>
        <begin position="17"/>
        <end position="28"/>
    </location>
</feature>
<dbReference type="VEuPathDB" id="FungiDB:JI435_406780"/>
<evidence type="ECO:0000313" key="2">
    <source>
        <dbReference type="EMBL" id="QRC95029.1"/>
    </source>
</evidence>
<gene>
    <name evidence="2" type="ORF">JI435_406780</name>
</gene>
<dbReference type="Proteomes" id="UP000663193">
    <property type="component" value="Chromosome 5"/>
</dbReference>
<keyword evidence="3" id="KW-1185">Reference proteome</keyword>